<feature type="region of interest" description="Disordered" evidence="1">
    <location>
        <begin position="1"/>
        <end position="40"/>
    </location>
</feature>
<protein>
    <submittedName>
        <fullName evidence="2">Uncharacterized protein</fullName>
    </submittedName>
</protein>
<organism evidence="2 3">
    <name type="scientific">Apostasia shenzhenica</name>
    <dbReference type="NCBI Taxonomy" id="1088818"/>
    <lineage>
        <taxon>Eukaryota</taxon>
        <taxon>Viridiplantae</taxon>
        <taxon>Streptophyta</taxon>
        <taxon>Embryophyta</taxon>
        <taxon>Tracheophyta</taxon>
        <taxon>Spermatophyta</taxon>
        <taxon>Magnoliopsida</taxon>
        <taxon>Liliopsida</taxon>
        <taxon>Asparagales</taxon>
        <taxon>Orchidaceae</taxon>
        <taxon>Apostasioideae</taxon>
        <taxon>Apostasia</taxon>
    </lineage>
</organism>
<sequence length="140" mass="15447">MAEDASRLALPTPPSSPPVRSLEHGVRPASEAGGSGFGSAFSPQENSFGLLQKLQDFVPEVKSQYKIYEDAVVQKTRLVKVDSGLKELGESVDKLKKESKNMLLRASFGEEELQRGRTKIRLRPSFNYAIQRGKQVTALI</sequence>
<dbReference type="OrthoDB" id="1914410at2759"/>
<dbReference type="InterPro" id="IPR053284">
    <property type="entry name" value="RGS1-HXK1_interactor"/>
</dbReference>
<name>A0A2I0BCU1_9ASPA</name>
<dbReference type="STRING" id="1088818.A0A2I0BCU1"/>
<accession>A0A2I0BCU1</accession>
<dbReference type="EMBL" id="KZ451891">
    <property type="protein sequence ID" value="PKA65600.1"/>
    <property type="molecule type" value="Genomic_DNA"/>
</dbReference>
<proteinExistence type="predicted"/>
<dbReference type="PANTHER" id="PTHR34554:SF2">
    <property type="entry name" value="RGS1-HXK1-INTERACTING PROTEIN 1"/>
    <property type="match status" value="1"/>
</dbReference>
<dbReference type="PANTHER" id="PTHR34554">
    <property type="entry name" value="RGS1-HXK1-INTERACTING PROTEIN 1"/>
    <property type="match status" value="1"/>
</dbReference>
<evidence type="ECO:0000313" key="2">
    <source>
        <dbReference type="EMBL" id="PKA65600.1"/>
    </source>
</evidence>
<evidence type="ECO:0000313" key="3">
    <source>
        <dbReference type="Proteomes" id="UP000236161"/>
    </source>
</evidence>
<dbReference type="AlphaFoldDB" id="A0A2I0BCU1"/>
<keyword evidence="3" id="KW-1185">Reference proteome</keyword>
<reference evidence="2 3" key="1">
    <citation type="journal article" date="2017" name="Nature">
        <title>The Apostasia genome and the evolution of orchids.</title>
        <authorList>
            <person name="Zhang G.Q."/>
            <person name="Liu K.W."/>
            <person name="Li Z."/>
            <person name="Lohaus R."/>
            <person name="Hsiao Y.Y."/>
            <person name="Niu S.C."/>
            <person name="Wang J.Y."/>
            <person name="Lin Y.C."/>
            <person name="Xu Q."/>
            <person name="Chen L.J."/>
            <person name="Yoshida K."/>
            <person name="Fujiwara S."/>
            <person name="Wang Z.W."/>
            <person name="Zhang Y.Q."/>
            <person name="Mitsuda N."/>
            <person name="Wang M."/>
            <person name="Liu G.H."/>
            <person name="Pecoraro L."/>
            <person name="Huang H.X."/>
            <person name="Xiao X.J."/>
            <person name="Lin M."/>
            <person name="Wu X.Y."/>
            <person name="Wu W.L."/>
            <person name="Chen Y.Y."/>
            <person name="Chang S.B."/>
            <person name="Sakamoto S."/>
            <person name="Ohme-Takagi M."/>
            <person name="Yagi M."/>
            <person name="Zeng S.J."/>
            <person name="Shen C.Y."/>
            <person name="Yeh C.M."/>
            <person name="Luo Y.B."/>
            <person name="Tsai W.C."/>
            <person name="Van de Peer Y."/>
            <person name="Liu Z.J."/>
        </authorList>
    </citation>
    <scope>NUCLEOTIDE SEQUENCE [LARGE SCALE GENOMIC DNA]</scope>
    <source>
        <strain evidence="3">cv. Shenzhen</strain>
        <tissue evidence="2">Stem</tissue>
    </source>
</reference>
<dbReference type="Proteomes" id="UP000236161">
    <property type="component" value="Unassembled WGS sequence"/>
</dbReference>
<evidence type="ECO:0000256" key="1">
    <source>
        <dbReference type="SAM" id="MobiDB-lite"/>
    </source>
</evidence>
<gene>
    <name evidence="2" type="ORF">AXF42_Ash020530</name>
</gene>